<dbReference type="AlphaFoldDB" id="A0A0L0GAG9"/>
<organism evidence="1 2">
    <name type="scientific">Sphaeroforma arctica JP610</name>
    <dbReference type="NCBI Taxonomy" id="667725"/>
    <lineage>
        <taxon>Eukaryota</taxon>
        <taxon>Ichthyosporea</taxon>
        <taxon>Ichthyophonida</taxon>
        <taxon>Sphaeroforma</taxon>
    </lineage>
</organism>
<evidence type="ECO:0000313" key="2">
    <source>
        <dbReference type="Proteomes" id="UP000054560"/>
    </source>
</evidence>
<evidence type="ECO:0000313" key="1">
    <source>
        <dbReference type="EMBL" id="KNC85985.1"/>
    </source>
</evidence>
<proteinExistence type="predicted"/>
<reference evidence="1 2" key="1">
    <citation type="submission" date="2011-02" db="EMBL/GenBank/DDBJ databases">
        <title>The Genome Sequence of Sphaeroforma arctica JP610.</title>
        <authorList>
            <consortium name="The Broad Institute Genome Sequencing Platform"/>
            <person name="Russ C."/>
            <person name="Cuomo C."/>
            <person name="Young S.K."/>
            <person name="Zeng Q."/>
            <person name="Gargeya S."/>
            <person name="Alvarado L."/>
            <person name="Berlin A."/>
            <person name="Chapman S.B."/>
            <person name="Chen Z."/>
            <person name="Freedman E."/>
            <person name="Gellesch M."/>
            <person name="Goldberg J."/>
            <person name="Griggs A."/>
            <person name="Gujja S."/>
            <person name="Heilman E."/>
            <person name="Heiman D."/>
            <person name="Howarth C."/>
            <person name="Mehta T."/>
            <person name="Neiman D."/>
            <person name="Pearson M."/>
            <person name="Roberts A."/>
            <person name="Saif S."/>
            <person name="Shea T."/>
            <person name="Shenoy N."/>
            <person name="Sisk P."/>
            <person name="Stolte C."/>
            <person name="Sykes S."/>
            <person name="White J."/>
            <person name="Yandava C."/>
            <person name="Burger G."/>
            <person name="Gray M.W."/>
            <person name="Holland P.W.H."/>
            <person name="King N."/>
            <person name="Lang F.B.F."/>
            <person name="Roger A.J."/>
            <person name="Ruiz-Trillo I."/>
            <person name="Haas B."/>
            <person name="Nusbaum C."/>
            <person name="Birren B."/>
        </authorList>
    </citation>
    <scope>NUCLEOTIDE SEQUENCE [LARGE SCALE GENOMIC DNA]</scope>
    <source>
        <strain evidence="1 2">JP610</strain>
    </source>
</reference>
<gene>
    <name evidence="1" type="ORF">SARC_01861</name>
</gene>
<keyword evidence="2" id="KW-1185">Reference proteome</keyword>
<protein>
    <submittedName>
        <fullName evidence="1">Uncharacterized protein</fullName>
    </submittedName>
</protein>
<accession>A0A0L0GAG9</accession>
<dbReference type="Proteomes" id="UP000054560">
    <property type="component" value="Unassembled WGS sequence"/>
</dbReference>
<dbReference type="GeneID" id="25902365"/>
<dbReference type="OrthoDB" id="10249246at2759"/>
<sequence>MRTPRPRNNAAVYEDAIMEAEITRMLLLVHIQPIPTNPDKSYVEMLYAYENDAQPVRDMDLVLYTTLQDVWIARTEGDLQLLLELQGELYMKLTTQQNDILQLIIHGVRHQ</sequence>
<name>A0A0L0GAG9_9EUKA</name>
<dbReference type="EMBL" id="KQ241674">
    <property type="protein sequence ID" value="KNC85985.1"/>
    <property type="molecule type" value="Genomic_DNA"/>
</dbReference>
<dbReference type="RefSeq" id="XP_014159887.1">
    <property type="nucleotide sequence ID" value="XM_014304412.1"/>
</dbReference>